<feature type="domain" description="URB1 N-terminal" evidence="2">
    <location>
        <begin position="107"/>
        <end position="459"/>
    </location>
</feature>
<evidence type="ECO:0000259" key="4">
    <source>
        <dbReference type="Pfam" id="PF26140"/>
    </source>
</evidence>
<name>A0A9P4HQ52_9PEZI</name>
<dbReference type="GO" id="GO:0005730">
    <property type="term" value="C:nucleolus"/>
    <property type="evidence" value="ECO:0007669"/>
    <property type="project" value="TreeGrafter"/>
</dbReference>
<feature type="region of interest" description="Disordered" evidence="1">
    <location>
        <begin position="358"/>
        <end position="379"/>
    </location>
</feature>
<evidence type="ECO:0000313" key="6">
    <source>
        <dbReference type="Proteomes" id="UP000799776"/>
    </source>
</evidence>
<evidence type="ECO:0000313" key="5">
    <source>
        <dbReference type="EMBL" id="KAF2083918.1"/>
    </source>
</evidence>
<dbReference type="EMBL" id="ML978751">
    <property type="protein sequence ID" value="KAF2083918.1"/>
    <property type="molecule type" value="Genomic_DNA"/>
</dbReference>
<comment type="caution">
    <text evidence="5">The sequence shown here is derived from an EMBL/GenBank/DDBJ whole genome shotgun (WGS) entry which is preliminary data.</text>
</comment>
<dbReference type="Pfam" id="PF16201">
    <property type="entry name" value="NopRA1"/>
    <property type="match status" value="1"/>
</dbReference>
<organism evidence="5 6">
    <name type="scientific">Saccharata proteae CBS 121410</name>
    <dbReference type="NCBI Taxonomy" id="1314787"/>
    <lineage>
        <taxon>Eukaryota</taxon>
        <taxon>Fungi</taxon>
        <taxon>Dikarya</taxon>
        <taxon>Ascomycota</taxon>
        <taxon>Pezizomycotina</taxon>
        <taxon>Dothideomycetes</taxon>
        <taxon>Dothideomycetes incertae sedis</taxon>
        <taxon>Botryosphaeriales</taxon>
        <taxon>Saccharataceae</taxon>
        <taxon>Saccharata</taxon>
    </lineage>
</organism>
<proteinExistence type="predicted"/>
<gene>
    <name evidence="5" type="ORF">K490DRAFT_50448</name>
</gene>
<dbReference type="GO" id="GO:0000463">
    <property type="term" value="P:maturation of LSU-rRNA from tricistronic rRNA transcript (SSU-rRNA, 5.8S rRNA, LSU-rRNA)"/>
    <property type="evidence" value="ECO:0007669"/>
    <property type="project" value="TreeGrafter"/>
</dbReference>
<feature type="domain" description="URB1 C-terminal" evidence="3">
    <location>
        <begin position="904"/>
        <end position="1098"/>
    </location>
</feature>
<evidence type="ECO:0000259" key="3">
    <source>
        <dbReference type="Pfam" id="PF16201"/>
    </source>
</evidence>
<reference evidence="5" key="1">
    <citation type="journal article" date="2020" name="Stud. Mycol.">
        <title>101 Dothideomycetes genomes: a test case for predicting lifestyles and emergence of pathogens.</title>
        <authorList>
            <person name="Haridas S."/>
            <person name="Albert R."/>
            <person name="Binder M."/>
            <person name="Bloem J."/>
            <person name="Labutti K."/>
            <person name="Salamov A."/>
            <person name="Andreopoulos B."/>
            <person name="Baker S."/>
            <person name="Barry K."/>
            <person name="Bills G."/>
            <person name="Bluhm B."/>
            <person name="Cannon C."/>
            <person name="Castanera R."/>
            <person name="Culley D."/>
            <person name="Daum C."/>
            <person name="Ezra D."/>
            <person name="Gonzalez J."/>
            <person name="Henrissat B."/>
            <person name="Kuo A."/>
            <person name="Liang C."/>
            <person name="Lipzen A."/>
            <person name="Lutzoni F."/>
            <person name="Magnuson J."/>
            <person name="Mondo S."/>
            <person name="Nolan M."/>
            <person name="Ohm R."/>
            <person name="Pangilinan J."/>
            <person name="Park H.-J."/>
            <person name="Ramirez L."/>
            <person name="Alfaro M."/>
            <person name="Sun H."/>
            <person name="Tritt A."/>
            <person name="Yoshinaga Y."/>
            <person name="Zwiers L.-H."/>
            <person name="Turgeon B."/>
            <person name="Goodwin S."/>
            <person name="Spatafora J."/>
            <person name="Crous P."/>
            <person name="Grigoriev I."/>
        </authorList>
    </citation>
    <scope>NUCLEOTIDE SEQUENCE</scope>
    <source>
        <strain evidence="5">CBS 121410</strain>
    </source>
</reference>
<evidence type="ECO:0008006" key="7">
    <source>
        <dbReference type="Google" id="ProtNLM"/>
    </source>
</evidence>
<dbReference type="InterPro" id="IPR032436">
    <property type="entry name" value="URB1_C"/>
</dbReference>
<dbReference type="InterPro" id="IPR059018">
    <property type="entry name" value="HEAT_URB1"/>
</dbReference>
<feature type="domain" description="URB1 central HEAT repeat" evidence="4">
    <location>
        <begin position="649"/>
        <end position="833"/>
    </location>
</feature>
<keyword evidence="6" id="KW-1185">Reference proteome</keyword>
<accession>A0A9P4HQ52</accession>
<dbReference type="OrthoDB" id="72892at2759"/>
<dbReference type="PANTHER" id="PTHR13500:SF0">
    <property type="entry name" value="NUCLEOLAR PRE-RIBOSOMAL-ASSOCIATED PROTEIN 1"/>
    <property type="match status" value="1"/>
</dbReference>
<dbReference type="SUPFAM" id="SSF48371">
    <property type="entry name" value="ARM repeat"/>
    <property type="match status" value="1"/>
</dbReference>
<protein>
    <recommendedName>
        <fullName evidence="7">Ribosome biogenesis protein Urb1</fullName>
    </recommendedName>
</protein>
<evidence type="ECO:0000259" key="2">
    <source>
        <dbReference type="Pfam" id="PF11707"/>
    </source>
</evidence>
<feature type="compositionally biased region" description="Basic and acidic residues" evidence="1">
    <location>
        <begin position="13"/>
        <end position="27"/>
    </location>
</feature>
<sequence length="1148" mass="129165">MSKRTAVPVNGERQSDQRPPKRQRIETPARVAVKAEDIFSSKQLSELLTFQQDAAQRLRSGISSFKNFLQTILYPTDEAIVPRQRAILRDFLDSQKPRSTDEDAVFLSNLMQTWGFAAQTNNDYLLSSAIAVLALLLKTVSSHPDLQEYGLLLCRTVLQPSQLKLLSRGLSAPKHKEHIISPSLRLLTEVVSFDSGAQAKQLYAKREFTFDVKIIGRNLGIRRAQADDVPTEKRKPTVRSNAVRYVLANFKYQNEGAKIDILKHGFLLKALFDHLREDPPSLAIEILQTVKSSVISDGALPRASKTHLLTDRNLESIASLYRVAQPEESEHERSLDVVAHELLLFVCTSPDAGALIPSSGWYPPGTDKDQDQDEEQSSETKIDLGLDSIEWFERFRSRVTIRNPALASFAQSLRPYANKLEQELLLAILDACPELVADYFFKKTGFTFEPKLTATWIGYASFVFSTIQLPVPSFFGRKNGYASVPPPTSLVMENLLPQPLTQKVLTKCLTLNTDLVTFFAVRIITIAFQKLHTILQLFKEASIESKSVLWDQAATRLVSEFSERCPKMKDVISAFRSIPEESFLQREAVSRLLSMYYEVAPQVALTEKFDVSIALSSLLSNISNTSTSGEDRELQLLELAHIVKVARHSPDMRWWHKPEALPLSPFSSVLKVLITSPESSSSSSLRRLLTSVIREHGILQIESRLSALDALTSSLRLVEDRFAVDVVFVFLDDCFGRFVRKPIKYQDDMDTYREQTKSDSAPVSLLLATLVEQWPFVVKNGGEGSVIVAKWLSSYLDMSVQIGEDRDTLQLIRKTMNTACAGTACEEAFKSSLEPESLKKHLMTTAEEHSDLHDGPHERVNHSTSKGVIETSLEIPPKEDDNHPGLHRWVQKEVDEAVDDGNVGELMLCLCSEHTSIRRQALINLQKLMAKVQSSDYEEKEQMYLLLGELTETARSVVDQQPLPYLVGAFAARAVTVIATPTHFLYPKINAFLTKGPSWNIGRLPSYWAEKIILNPPEDDNCYWKEADWFLEFCYEGLRTPMDMEIFRVRNVFERILAIYDLPSVSGKMKVKVLRLLFRAAAVGGSTTLITRSGILSWVQLQLSHKDGNEATHRRLAERLYSTCDHAKVDEWSSGGVKGILGTITARQ</sequence>
<dbReference type="Pfam" id="PF11707">
    <property type="entry name" value="Npa1"/>
    <property type="match status" value="1"/>
</dbReference>
<dbReference type="InterPro" id="IPR021714">
    <property type="entry name" value="URB1_N"/>
</dbReference>
<dbReference type="GO" id="GO:0000466">
    <property type="term" value="P:maturation of 5.8S rRNA from tricistronic rRNA transcript (SSU-rRNA, 5.8S rRNA, LSU-rRNA)"/>
    <property type="evidence" value="ECO:0007669"/>
    <property type="project" value="TreeGrafter"/>
</dbReference>
<dbReference type="Proteomes" id="UP000799776">
    <property type="component" value="Unassembled WGS sequence"/>
</dbReference>
<dbReference type="PANTHER" id="PTHR13500">
    <property type="entry name" value="NUCLEOLAR PRERIBOSOMAL-ASSOCIATED PROTEIN 1"/>
    <property type="match status" value="1"/>
</dbReference>
<evidence type="ECO:0000256" key="1">
    <source>
        <dbReference type="SAM" id="MobiDB-lite"/>
    </source>
</evidence>
<dbReference type="AlphaFoldDB" id="A0A9P4HQ52"/>
<feature type="region of interest" description="Disordered" evidence="1">
    <location>
        <begin position="1"/>
        <end position="27"/>
    </location>
</feature>
<dbReference type="Pfam" id="PF26140">
    <property type="entry name" value="HEAT_URB1"/>
    <property type="match status" value="1"/>
</dbReference>
<dbReference type="InterPro" id="IPR016024">
    <property type="entry name" value="ARM-type_fold"/>
</dbReference>
<dbReference type="InterPro" id="IPR039844">
    <property type="entry name" value="URB1"/>
</dbReference>